<gene>
    <name evidence="1" type="ORF">Ahy_A04g018921</name>
</gene>
<protein>
    <submittedName>
        <fullName evidence="1">Uncharacterized protein</fullName>
    </submittedName>
</protein>
<organism evidence="1 2">
    <name type="scientific">Arachis hypogaea</name>
    <name type="common">Peanut</name>
    <dbReference type="NCBI Taxonomy" id="3818"/>
    <lineage>
        <taxon>Eukaryota</taxon>
        <taxon>Viridiplantae</taxon>
        <taxon>Streptophyta</taxon>
        <taxon>Embryophyta</taxon>
        <taxon>Tracheophyta</taxon>
        <taxon>Spermatophyta</taxon>
        <taxon>Magnoliopsida</taxon>
        <taxon>eudicotyledons</taxon>
        <taxon>Gunneridae</taxon>
        <taxon>Pentapetalae</taxon>
        <taxon>rosids</taxon>
        <taxon>fabids</taxon>
        <taxon>Fabales</taxon>
        <taxon>Fabaceae</taxon>
        <taxon>Papilionoideae</taxon>
        <taxon>50 kb inversion clade</taxon>
        <taxon>dalbergioids sensu lato</taxon>
        <taxon>Dalbergieae</taxon>
        <taxon>Pterocarpus clade</taxon>
        <taxon>Arachis</taxon>
    </lineage>
</organism>
<dbReference type="AlphaFoldDB" id="A0A445DEW5"/>
<dbReference type="EMBL" id="SDMP01000004">
    <property type="protein sequence ID" value="RYR61717.1"/>
    <property type="molecule type" value="Genomic_DNA"/>
</dbReference>
<proteinExistence type="predicted"/>
<sequence>MDINSVQWSPGISRALATADSTEIMKKLLKFMYDEEKALEISRALAAADSTEIMKKLPKFMYNEEKALEEDQALAKEATETVVLVIDEEGVESLIRICERCK</sequence>
<reference evidence="1 2" key="1">
    <citation type="submission" date="2019-01" db="EMBL/GenBank/DDBJ databases">
        <title>Sequencing of cultivated peanut Arachis hypogaea provides insights into genome evolution and oil improvement.</title>
        <authorList>
            <person name="Chen X."/>
        </authorList>
    </citation>
    <scope>NUCLEOTIDE SEQUENCE [LARGE SCALE GENOMIC DNA]</scope>
    <source>
        <strain evidence="2">cv. Fuhuasheng</strain>
        <tissue evidence="1">Leaves</tissue>
    </source>
</reference>
<dbReference type="OrthoDB" id="1700403at2759"/>
<dbReference type="Gramene" id="arahy.Tifrunner.gnm2.ann2.Ah04g288300.1">
    <property type="protein sequence ID" value="arahy.Tifrunner.gnm2.ann2.Ah04g288300.1-CDS"/>
    <property type="gene ID" value="arahy.Tifrunner.gnm2.ann2.Ah04g288300"/>
</dbReference>
<dbReference type="GO" id="GO:0009535">
    <property type="term" value="C:chloroplast thylakoid membrane"/>
    <property type="evidence" value="ECO:0007669"/>
    <property type="project" value="TreeGrafter"/>
</dbReference>
<keyword evidence="2" id="KW-1185">Reference proteome</keyword>
<dbReference type="PANTHER" id="PTHR34048">
    <property type="entry name" value="LOW-DENSITY RECEPTOR-LIKE PROTEIN"/>
    <property type="match status" value="1"/>
</dbReference>
<dbReference type="Proteomes" id="UP000289738">
    <property type="component" value="Chromosome A04"/>
</dbReference>
<accession>A0A445DEW5</accession>
<dbReference type="InterPro" id="IPR040377">
    <property type="entry name" value="Ssl2009-like"/>
</dbReference>
<dbReference type="PANTHER" id="PTHR34048:SF6">
    <property type="entry name" value="PROTEIN, PUTATIVE-RELATED"/>
    <property type="match status" value="1"/>
</dbReference>
<evidence type="ECO:0000313" key="2">
    <source>
        <dbReference type="Proteomes" id="UP000289738"/>
    </source>
</evidence>
<name>A0A445DEW5_ARAHY</name>
<dbReference type="GO" id="GO:0009706">
    <property type="term" value="C:chloroplast inner membrane"/>
    <property type="evidence" value="ECO:0007669"/>
    <property type="project" value="TreeGrafter"/>
</dbReference>
<evidence type="ECO:0000313" key="1">
    <source>
        <dbReference type="EMBL" id="RYR61717.1"/>
    </source>
</evidence>
<comment type="caution">
    <text evidence="1">The sequence shown here is derived from an EMBL/GenBank/DDBJ whole genome shotgun (WGS) entry which is preliminary data.</text>
</comment>